<dbReference type="SUPFAM" id="SSF53098">
    <property type="entry name" value="Ribonuclease H-like"/>
    <property type="match status" value="1"/>
</dbReference>
<dbReference type="GO" id="GO:0004803">
    <property type="term" value="F:transposase activity"/>
    <property type="evidence" value="ECO:0007669"/>
    <property type="project" value="InterPro"/>
</dbReference>
<dbReference type="GO" id="GO:0006313">
    <property type="term" value="P:DNA transposition"/>
    <property type="evidence" value="ECO:0007669"/>
    <property type="project" value="InterPro"/>
</dbReference>
<keyword evidence="4" id="KW-1185">Reference proteome</keyword>
<accession>A0A5J4KWN4</accession>
<dbReference type="Proteomes" id="UP000326912">
    <property type="component" value="Unassembled WGS sequence"/>
</dbReference>
<reference evidence="2 4" key="1">
    <citation type="submission" date="2019-10" db="EMBL/GenBank/DDBJ databases">
        <title>Dictyobacter vulcani sp. nov., within the class Ktedonobacteria, isolated from soil of volcanic Mt. Zao.</title>
        <authorList>
            <person name="Zheng Y."/>
            <person name="Wang C.M."/>
            <person name="Sakai Y."/>
            <person name="Abe K."/>
            <person name="Yokota A."/>
            <person name="Yabe S."/>
        </authorList>
    </citation>
    <scope>NUCLEOTIDE SEQUENCE [LARGE SCALE GENOMIC DNA]</scope>
    <source>
        <strain evidence="2 4">W12</strain>
    </source>
</reference>
<feature type="domain" description="Transposase IS4-like" evidence="1">
    <location>
        <begin position="227"/>
        <end position="392"/>
    </location>
</feature>
<sequence>MPFQYDILQPEEQDAQRASQELAQLLEEFLMPLLIVLDRLIDKRLVRTLVQVCVAIIRFRNNKQGLLLSELGSYLDGYAQQSKTATAGTKRVGNLLRSIKWNFLQIDHYLLEEADKEVTRMREQGKRIICPWDESVIEKAESEKLEGICPVTSSKAKRLQRSKKGMVFNFPPKKAITVAGMQWTAALIIGMEGRVKVAVMSWWTTRGDDATKLREQQEKLLRKVVRKWGDQLLHIFDRGAASGPWIQVLQKLRVRFVIRWKKGHIFFNEKGEKKKLWQIGLHKKYLSHKEIRDNHTGEKMPCDIWWAPIWHEQYTYQLYLVKVRVNKKVWYLVTNERIRTAEQAWEIVFAYRRRWQIELVFRYGKSELAMESPRLYAMENRLKLLGIVTLVYAFLLHLLTPIHGDLVEMILHLKCKRTGKRCKKAITPLYRLRWAISRLWDDYRPSLGYLLAPNIQTLQSLADKRC</sequence>
<organism evidence="2 4">
    <name type="scientific">Dictyobacter vulcani</name>
    <dbReference type="NCBI Taxonomy" id="2607529"/>
    <lineage>
        <taxon>Bacteria</taxon>
        <taxon>Bacillati</taxon>
        <taxon>Chloroflexota</taxon>
        <taxon>Ktedonobacteria</taxon>
        <taxon>Ktedonobacterales</taxon>
        <taxon>Dictyobacteraceae</taxon>
        <taxon>Dictyobacter</taxon>
    </lineage>
</organism>
<dbReference type="GO" id="GO:0003677">
    <property type="term" value="F:DNA binding"/>
    <property type="evidence" value="ECO:0007669"/>
    <property type="project" value="InterPro"/>
</dbReference>
<evidence type="ECO:0000313" key="3">
    <source>
        <dbReference type="EMBL" id="GER91387.1"/>
    </source>
</evidence>
<dbReference type="InterPro" id="IPR012337">
    <property type="entry name" value="RNaseH-like_sf"/>
</dbReference>
<name>A0A5J4KWN4_9CHLR</name>
<evidence type="ECO:0000259" key="1">
    <source>
        <dbReference type="Pfam" id="PF01609"/>
    </source>
</evidence>
<dbReference type="Gene3D" id="3.90.350.10">
    <property type="entry name" value="Transposase Inhibitor Protein From Tn5, Chain A, domain 1"/>
    <property type="match status" value="1"/>
</dbReference>
<proteinExistence type="predicted"/>
<evidence type="ECO:0000313" key="2">
    <source>
        <dbReference type="EMBL" id="GER90937.1"/>
    </source>
</evidence>
<dbReference type="Pfam" id="PF01609">
    <property type="entry name" value="DDE_Tnp_1"/>
    <property type="match status" value="1"/>
</dbReference>
<evidence type="ECO:0000313" key="4">
    <source>
        <dbReference type="Proteomes" id="UP000326912"/>
    </source>
</evidence>
<dbReference type="EMBL" id="BKZW01000003">
    <property type="protein sequence ID" value="GER90937.1"/>
    <property type="molecule type" value="Genomic_DNA"/>
</dbReference>
<dbReference type="AlphaFoldDB" id="A0A5J4KWN4"/>
<comment type="caution">
    <text evidence="2">The sequence shown here is derived from an EMBL/GenBank/DDBJ whole genome shotgun (WGS) entry which is preliminary data.</text>
</comment>
<protein>
    <recommendedName>
        <fullName evidence="1">Transposase IS4-like domain-containing protein</fullName>
    </recommendedName>
</protein>
<gene>
    <name evidence="2" type="ORF">KDW_50990</name>
    <name evidence="3" type="ORF">KDW_55490</name>
</gene>
<dbReference type="InterPro" id="IPR002559">
    <property type="entry name" value="Transposase_11"/>
</dbReference>
<dbReference type="RefSeq" id="WP_151758644.1">
    <property type="nucleotide sequence ID" value="NZ_BKZW01000003.1"/>
</dbReference>
<dbReference type="EMBL" id="BKZW01000003">
    <property type="protein sequence ID" value="GER91387.1"/>
    <property type="molecule type" value="Genomic_DNA"/>
</dbReference>